<dbReference type="RefSeq" id="WP_147206258.1">
    <property type="nucleotide sequence ID" value="NZ_BJYT01000040.1"/>
</dbReference>
<gene>
    <name evidence="2" type="ORF">SAE01_46260</name>
</gene>
<dbReference type="InterPro" id="IPR045743">
    <property type="entry name" value="DUF6089"/>
</dbReference>
<feature type="domain" description="DUF6089" evidence="1">
    <location>
        <begin position="4"/>
        <end position="198"/>
    </location>
</feature>
<dbReference type="Gene3D" id="2.40.160.20">
    <property type="match status" value="1"/>
</dbReference>
<name>A0A512BJJ4_9BACT</name>
<dbReference type="SUPFAM" id="SSF56925">
    <property type="entry name" value="OMPA-like"/>
    <property type="match status" value="1"/>
</dbReference>
<dbReference type="Proteomes" id="UP000321513">
    <property type="component" value="Unassembled WGS sequence"/>
</dbReference>
<reference evidence="2 3" key="1">
    <citation type="submission" date="2019-07" db="EMBL/GenBank/DDBJ databases">
        <title>Whole genome shotgun sequence of Segetibacter aerophilus NBRC 106135.</title>
        <authorList>
            <person name="Hosoyama A."/>
            <person name="Uohara A."/>
            <person name="Ohji S."/>
            <person name="Ichikawa N."/>
        </authorList>
    </citation>
    <scope>NUCLEOTIDE SEQUENCE [LARGE SCALE GENOMIC DNA]</scope>
    <source>
        <strain evidence="2 3">NBRC 106135</strain>
    </source>
</reference>
<dbReference type="OrthoDB" id="654178at2"/>
<accession>A0A512BJJ4</accession>
<evidence type="ECO:0000313" key="2">
    <source>
        <dbReference type="EMBL" id="GEO12130.1"/>
    </source>
</evidence>
<dbReference type="Pfam" id="PF19573">
    <property type="entry name" value="DUF6089"/>
    <property type="match status" value="1"/>
</dbReference>
<keyword evidence="3" id="KW-1185">Reference proteome</keyword>
<protein>
    <recommendedName>
        <fullName evidence="1">DUF6089 domain-containing protein</fullName>
    </recommendedName>
</protein>
<dbReference type="AlphaFoldDB" id="A0A512BJJ4"/>
<organism evidence="2 3">
    <name type="scientific">Segetibacter aerophilus</name>
    <dbReference type="NCBI Taxonomy" id="670293"/>
    <lineage>
        <taxon>Bacteria</taxon>
        <taxon>Pseudomonadati</taxon>
        <taxon>Bacteroidota</taxon>
        <taxon>Chitinophagia</taxon>
        <taxon>Chitinophagales</taxon>
        <taxon>Chitinophagaceae</taxon>
        <taxon>Segetibacter</taxon>
    </lineage>
</organism>
<dbReference type="InterPro" id="IPR011250">
    <property type="entry name" value="OMP/PagP_B-barrel"/>
</dbReference>
<sequence>MKLLFSVILTFIAVIAIGQPLRLHLLGGFSNYNGDLQPKRITLQQAKGAIGAGLTYDITDHFVGRIDGIIASVGADDKRSKKPDLLARNLNFTSRIYELSLLGEYNLFSLNDHKFTPYAFGGIGIFHFSPYTFDAVGNKVFLAPLSTEGQGFFPGKKDYKRTDLTVPIGGGVKYALSDDLHVGFELGLRVLRTDYLDDVSNVYIDRNTLLNERGQTAVDFAFRGDELKDNPTPYPEFGAKRGNHKVNDFYYFGLFRLDFRINSSSSGGGGRRGLNCPPKF</sequence>
<evidence type="ECO:0000313" key="3">
    <source>
        <dbReference type="Proteomes" id="UP000321513"/>
    </source>
</evidence>
<comment type="caution">
    <text evidence="2">The sequence shown here is derived from an EMBL/GenBank/DDBJ whole genome shotgun (WGS) entry which is preliminary data.</text>
</comment>
<proteinExistence type="predicted"/>
<dbReference type="EMBL" id="BJYT01000040">
    <property type="protein sequence ID" value="GEO12130.1"/>
    <property type="molecule type" value="Genomic_DNA"/>
</dbReference>
<evidence type="ECO:0000259" key="1">
    <source>
        <dbReference type="Pfam" id="PF19573"/>
    </source>
</evidence>